<reference evidence="1" key="1">
    <citation type="journal article" date="2007" name="J. Bacteriol.">
        <title>Comparative genome analysis of four magnetotactic bacteria reveals a complex set of group-specific genes implicated in magnetosome biomineralization and function.</title>
        <authorList>
            <person name="Richter M."/>
            <person name="Kube M."/>
            <person name="Bazylinski D.A."/>
            <person name="Lombardot T."/>
            <person name="Gloeckner F.O."/>
            <person name="Reinhardt R."/>
            <person name="Schueler D."/>
        </authorList>
    </citation>
    <scope>NUCLEOTIDE SEQUENCE</scope>
    <source>
        <strain evidence="1">MSR-1</strain>
    </source>
</reference>
<evidence type="ECO:0000313" key="1">
    <source>
        <dbReference type="EMBL" id="CAM74367.1"/>
    </source>
</evidence>
<sequence>MIQELAGIVGAGPKHKQPEFPHWALLRPVSPVFYKPPVAFLKKFQPVPRLSSGPPHTLCL</sequence>
<gene>
    <name evidence="1" type="ORF">MGR_1987</name>
</gene>
<dbReference type="AlphaFoldDB" id="A4TUR0"/>
<organism evidence="1">
    <name type="scientific">Magnetospirillum gryphiswaldense</name>
    <dbReference type="NCBI Taxonomy" id="55518"/>
    <lineage>
        <taxon>Bacteria</taxon>
        <taxon>Pseudomonadati</taxon>
        <taxon>Pseudomonadota</taxon>
        <taxon>Alphaproteobacteria</taxon>
        <taxon>Rhodospirillales</taxon>
        <taxon>Rhodospirillaceae</taxon>
        <taxon>Magnetospirillum</taxon>
    </lineage>
</organism>
<name>A4TUR0_9PROT</name>
<dbReference type="EMBL" id="CU459003">
    <property type="protein sequence ID" value="CAM74367.1"/>
    <property type="molecule type" value="Genomic_DNA"/>
</dbReference>
<proteinExistence type="predicted"/>
<protein>
    <submittedName>
        <fullName evidence="1">Uncharacterized protein</fullName>
    </submittedName>
</protein>
<accession>A4TUR0</accession>